<dbReference type="EC" id="1.1.1.30" evidence="5"/>
<dbReference type="FunFam" id="3.40.50.720:FF:000074">
    <property type="entry name" value="Retinol dehydrogenase type 1"/>
    <property type="match status" value="1"/>
</dbReference>
<feature type="transmembrane region" description="Helical" evidence="4">
    <location>
        <begin position="24"/>
        <end position="54"/>
    </location>
</feature>
<dbReference type="PRINTS" id="PR00081">
    <property type="entry name" value="GDHRDH"/>
</dbReference>
<dbReference type="Gene3D" id="3.40.50.720">
    <property type="entry name" value="NAD(P)-binding Rossmann-like Domain"/>
    <property type="match status" value="1"/>
</dbReference>
<dbReference type="InterPro" id="IPR002347">
    <property type="entry name" value="SDR_fam"/>
</dbReference>
<dbReference type="EMBL" id="JAXCGZ010002229">
    <property type="protein sequence ID" value="KAK7084180.1"/>
    <property type="molecule type" value="Genomic_DNA"/>
</dbReference>
<evidence type="ECO:0000256" key="3">
    <source>
        <dbReference type="RuleBase" id="RU000363"/>
    </source>
</evidence>
<dbReference type="PANTHER" id="PTHR43313">
    <property type="entry name" value="SHORT-CHAIN DEHYDROGENASE/REDUCTASE FAMILY 9C"/>
    <property type="match status" value="1"/>
</dbReference>
<evidence type="ECO:0000256" key="1">
    <source>
        <dbReference type="ARBA" id="ARBA00006484"/>
    </source>
</evidence>
<dbReference type="Proteomes" id="UP001381693">
    <property type="component" value="Unassembled WGS sequence"/>
</dbReference>
<dbReference type="PANTHER" id="PTHR43313:SF36">
    <property type="entry name" value="D-BETA-HYDROXYBUTYRATE DEHYDROGENASE, MITOCHONDRIAL"/>
    <property type="match status" value="1"/>
</dbReference>
<dbReference type="Pfam" id="PF00106">
    <property type="entry name" value="adh_short"/>
    <property type="match status" value="1"/>
</dbReference>
<dbReference type="InterPro" id="IPR036291">
    <property type="entry name" value="NAD(P)-bd_dom_sf"/>
</dbReference>
<sequence>MGTKEQLVKKKIKMQFSLDRLKDVLFWGIVSAFTSVLCSCLGLTSLTTFITLWLSTSCTVIFLSSLQIPLEGKAVFITGCDSGFGLNLALHLHQLGFRVFAGCLMAESCGKGAEELKQIKSDRLHVVQLDVTKQDQMKGAVKQVKELLPKEEVLWAIVNNAGLSTFGEVEWVPVEVYRKIAEVNALGLVSATKAFLPLLRQAGGRVINVASMLGRMAHPMRSPYVCTKYAVEGFSDCLRQEMRPWGVKVSIIEPGNFVAGTDIFTDESVKLQADAMWSAMEDDLKKDVGREYFDEQVNLMMSYTNGGITDISPVIECMTEAIMQQFPRARYQPMDISTWIRILIATHLPEWIYDNIYVNASRH</sequence>
<reference evidence="5 6" key="1">
    <citation type="submission" date="2023-11" db="EMBL/GenBank/DDBJ databases">
        <title>Halocaridina rubra genome assembly.</title>
        <authorList>
            <person name="Smith C."/>
        </authorList>
    </citation>
    <scope>NUCLEOTIDE SEQUENCE [LARGE SCALE GENOMIC DNA]</scope>
    <source>
        <strain evidence="5">EP-1</strain>
        <tissue evidence="5">Whole</tissue>
    </source>
</reference>
<dbReference type="SUPFAM" id="SSF51735">
    <property type="entry name" value="NAD(P)-binding Rossmann-fold domains"/>
    <property type="match status" value="1"/>
</dbReference>
<organism evidence="5 6">
    <name type="scientific">Halocaridina rubra</name>
    <name type="common">Hawaiian red shrimp</name>
    <dbReference type="NCBI Taxonomy" id="373956"/>
    <lineage>
        <taxon>Eukaryota</taxon>
        <taxon>Metazoa</taxon>
        <taxon>Ecdysozoa</taxon>
        <taxon>Arthropoda</taxon>
        <taxon>Crustacea</taxon>
        <taxon>Multicrustacea</taxon>
        <taxon>Malacostraca</taxon>
        <taxon>Eumalacostraca</taxon>
        <taxon>Eucarida</taxon>
        <taxon>Decapoda</taxon>
        <taxon>Pleocyemata</taxon>
        <taxon>Caridea</taxon>
        <taxon>Atyoidea</taxon>
        <taxon>Atyidae</taxon>
        <taxon>Halocaridina</taxon>
    </lineage>
</organism>
<evidence type="ECO:0000313" key="5">
    <source>
        <dbReference type="EMBL" id="KAK7084180.1"/>
    </source>
</evidence>
<dbReference type="PRINTS" id="PR00080">
    <property type="entry name" value="SDRFAMILY"/>
</dbReference>
<dbReference type="GO" id="GO:0003858">
    <property type="term" value="F:3-hydroxybutyrate dehydrogenase activity"/>
    <property type="evidence" value="ECO:0007669"/>
    <property type="project" value="UniProtKB-EC"/>
</dbReference>
<dbReference type="AlphaFoldDB" id="A0AAN8XGV3"/>
<dbReference type="PROSITE" id="PS00061">
    <property type="entry name" value="ADH_SHORT"/>
    <property type="match status" value="1"/>
</dbReference>
<keyword evidence="6" id="KW-1185">Reference proteome</keyword>
<evidence type="ECO:0000256" key="2">
    <source>
        <dbReference type="ARBA" id="ARBA00023002"/>
    </source>
</evidence>
<keyword evidence="4" id="KW-0472">Membrane</keyword>
<keyword evidence="2 5" id="KW-0560">Oxidoreductase</keyword>
<dbReference type="GO" id="GO:0008202">
    <property type="term" value="P:steroid metabolic process"/>
    <property type="evidence" value="ECO:0007669"/>
    <property type="project" value="TreeGrafter"/>
</dbReference>
<name>A0AAN8XGV3_HALRR</name>
<evidence type="ECO:0000256" key="4">
    <source>
        <dbReference type="SAM" id="Phobius"/>
    </source>
</evidence>
<keyword evidence="4" id="KW-1133">Transmembrane helix</keyword>
<protein>
    <submittedName>
        <fullName evidence="5">(2R,3R)-2,3-butanediol dehydrogenase</fullName>
        <ecNumber evidence="5">1.1.1.30</ecNumber>
    </submittedName>
</protein>
<comment type="similarity">
    <text evidence="1 3">Belongs to the short-chain dehydrogenases/reductases (SDR) family.</text>
</comment>
<proteinExistence type="inferred from homology"/>
<dbReference type="InterPro" id="IPR020904">
    <property type="entry name" value="Sc_DH/Rdtase_CS"/>
</dbReference>
<comment type="caution">
    <text evidence="5">The sequence shown here is derived from an EMBL/GenBank/DDBJ whole genome shotgun (WGS) entry which is preliminary data.</text>
</comment>
<accession>A0AAN8XGV3</accession>
<keyword evidence="4" id="KW-0812">Transmembrane</keyword>
<gene>
    <name evidence="5" type="primary">BDH1_1</name>
    <name evidence="5" type="ORF">SK128_017069</name>
</gene>
<evidence type="ECO:0000313" key="6">
    <source>
        <dbReference type="Proteomes" id="UP001381693"/>
    </source>
</evidence>